<dbReference type="InterPro" id="IPR013708">
    <property type="entry name" value="Shikimate_DH-bd_N"/>
</dbReference>
<accession>A0AAD6HQ52</accession>
<reference evidence="4" key="2">
    <citation type="submission" date="2023-01" db="EMBL/GenBank/DDBJ databases">
        <authorList>
            <person name="Petersen C."/>
        </authorList>
    </citation>
    <scope>NUCLEOTIDE SEQUENCE</scope>
    <source>
        <strain evidence="4">IBT 17514</strain>
    </source>
</reference>
<dbReference type="GO" id="GO:0009423">
    <property type="term" value="P:chorismate biosynthetic process"/>
    <property type="evidence" value="ECO:0007669"/>
    <property type="project" value="TreeGrafter"/>
</dbReference>
<dbReference type="GO" id="GO:0004764">
    <property type="term" value="F:shikimate 3-dehydrogenase (NADP+) activity"/>
    <property type="evidence" value="ECO:0007669"/>
    <property type="project" value="InterPro"/>
</dbReference>
<sequence>MAQTVVETDARLSPKDFHIFGSGISFSVSPTIHNAGFRHLNLPYTYDIRESASIDDVAGLIASERFGGASVTMPHKLQVHKFCTEQTDTARLIGAINTLVVKQSGKQRIIHGDNTDWSGLYNIITNYAEGMGANQSPKVGLVIGAGGAARAALYSMYRSGLEQIYVVNRKLANAEKIKGDFVGTCSINVIASVQDLPCLPDIIIGTIPADVTTEEQFSSIFKTEGLCIDMAYKPRQTPLLTAAQRNKGWNTVTGLEVLLAQAYDQFRLWTDREPPVEEMKEAVALHEIQKEKKAGSTVL</sequence>
<dbReference type="InterPro" id="IPR022893">
    <property type="entry name" value="Shikimate_DH_fam"/>
</dbReference>
<dbReference type="InterPro" id="IPR006151">
    <property type="entry name" value="Shikm_DH/Glu-tRNA_Rdtase"/>
</dbReference>
<dbReference type="EMBL" id="JAQJAN010000004">
    <property type="protein sequence ID" value="KAJ5732174.1"/>
    <property type="molecule type" value="Genomic_DNA"/>
</dbReference>
<reference evidence="4" key="1">
    <citation type="journal article" date="2023" name="IMA Fungus">
        <title>Comparative genomic study of the Penicillium genus elucidates a diverse pangenome and 15 lateral gene transfer events.</title>
        <authorList>
            <person name="Petersen C."/>
            <person name="Sorensen T."/>
            <person name="Nielsen M.R."/>
            <person name="Sondergaard T.E."/>
            <person name="Sorensen J.L."/>
            <person name="Fitzpatrick D.A."/>
            <person name="Frisvad J.C."/>
            <person name="Nielsen K.L."/>
        </authorList>
    </citation>
    <scope>NUCLEOTIDE SEQUENCE</scope>
    <source>
        <strain evidence="4">IBT 17514</strain>
    </source>
</reference>
<dbReference type="SUPFAM" id="SSF51735">
    <property type="entry name" value="NAD(P)-binding Rossmann-fold domains"/>
    <property type="match status" value="1"/>
</dbReference>
<evidence type="ECO:0000259" key="1">
    <source>
        <dbReference type="Pfam" id="PF01488"/>
    </source>
</evidence>
<dbReference type="GO" id="GO:0005737">
    <property type="term" value="C:cytoplasm"/>
    <property type="evidence" value="ECO:0007669"/>
    <property type="project" value="InterPro"/>
</dbReference>
<dbReference type="SUPFAM" id="SSF53223">
    <property type="entry name" value="Aminoacid dehydrogenase-like, N-terminal domain"/>
    <property type="match status" value="1"/>
</dbReference>
<dbReference type="Pfam" id="PF01488">
    <property type="entry name" value="Shikimate_DH"/>
    <property type="match status" value="1"/>
</dbReference>
<dbReference type="InterPro" id="IPR036291">
    <property type="entry name" value="NAD(P)-bd_dom_sf"/>
</dbReference>
<feature type="domain" description="Quinate/shikimate 5-dehydrogenase/glutamyl-tRNA reductase" evidence="1">
    <location>
        <begin position="141"/>
        <end position="231"/>
    </location>
</feature>
<dbReference type="PANTHER" id="PTHR21089:SF26">
    <property type="entry name" value="AROM POLYPEPTIDE, PUTATIVE-RELATED"/>
    <property type="match status" value="1"/>
</dbReference>
<protein>
    <submittedName>
        <fullName evidence="4">Uncharacterized protein</fullName>
    </submittedName>
</protein>
<dbReference type="InterPro" id="IPR041121">
    <property type="entry name" value="SDH_C"/>
</dbReference>
<evidence type="ECO:0000259" key="2">
    <source>
        <dbReference type="Pfam" id="PF08501"/>
    </source>
</evidence>
<evidence type="ECO:0000313" key="5">
    <source>
        <dbReference type="Proteomes" id="UP001215712"/>
    </source>
</evidence>
<dbReference type="NCBIfam" id="TIGR01809">
    <property type="entry name" value="Shik-DH-AROM"/>
    <property type="match status" value="1"/>
</dbReference>
<dbReference type="Pfam" id="PF08501">
    <property type="entry name" value="Shikimate_dh_N"/>
    <property type="match status" value="1"/>
</dbReference>
<feature type="domain" description="Shikimate dehydrogenase substrate binding N-terminal" evidence="2">
    <location>
        <begin position="19"/>
        <end position="99"/>
    </location>
</feature>
<dbReference type="Pfam" id="PF18317">
    <property type="entry name" value="SDH_C"/>
    <property type="match status" value="1"/>
</dbReference>
<keyword evidence="5" id="KW-1185">Reference proteome</keyword>
<dbReference type="Gene3D" id="3.40.50.720">
    <property type="entry name" value="NAD(P)-binding Rossmann-like Domain"/>
    <property type="match status" value="1"/>
</dbReference>
<name>A0AAD6HQ52_9EURO</name>
<organism evidence="4 5">
    <name type="scientific">Penicillium malachiteum</name>
    <dbReference type="NCBI Taxonomy" id="1324776"/>
    <lineage>
        <taxon>Eukaryota</taxon>
        <taxon>Fungi</taxon>
        <taxon>Dikarya</taxon>
        <taxon>Ascomycota</taxon>
        <taxon>Pezizomycotina</taxon>
        <taxon>Eurotiomycetes</taxon>
        <taxon>Eurotiomycetidae</taxon>
        <taxon>Eurotiales</taxon>
        <taxon>Aspergillaceae</taxon>
        <taxon>Penicillium</taxon>
    </lineage>
</organism>
<dbReference type="InterPro" id="IPR046346">
    <property type="entry name" value="Aminoacid_DH-like_N_sf"/>
</dbReference>
<dbReference type="Gene3D" id="3.40.50.10860">
    <property type="entry name" value="Leucine Dehydrogenase, chain A, domain 1"/>
    <property type="match status" value="1"/>
</dbReference>
<feature type="domain" description="SDH C-terminal" evidence="3">
    <location>
        <begin position="254"/>
        <end position="283"/>
    </location>
</feature>
<dbReference type="GO" id="GO:0019632">
    <property type="term" value="P:shikimate metabolic process"/>
    <property type="evidence" value="ECO:0007669"/>
    <property type="project" value="TreeGrafter"/>
</dbReference>
<evidence type="ECO:0000313" key="4">
    <source>
        <dbReference type="EMBL" id="KAJ5732174.1"/>
    </source>
</evidence>
<dbReference type="PANTHER" id="PTHR21089">
    <property type="entry name" value="SHIKIMATE DEHYDROGENASE"/>
    <property type="match status" value="1"/>
</dbReference>
<evidence type="ECO:0000259" key="3">
    <source>
        <dbReference type="Pfam" id="PF18317"/>
    </source>
</evidence>
<dbReference type="AlphaFoldDB" id="A0AAD6HQ52"/>
<dbReference type="Proteomes" id="UP001215712">
    <property type="component" value="Unassembled WGS sequence"/>
</dbReference>
<gene>
    <name evidence="4" type="ORF">N7493_003655</name>
</gene>
<dbReference type="InterPro" id="IPR010110">
    <property type="entry name" value="Shikimate_DH_AroM-type"/>
</dbReference>
<proteinExistence type="predicted"/>
<comment type="caution">
    <text evidence="4">The sequence shown here is derived from an EMBL/GenBank/DDBJ whole genome shotgun (WGS) entry which is preliminary data.</text>
</comment>